<reference evidence="1 2" key="1">
    <citation type="submission" date="2015-10" db="EMBL/GenBank/DDBJ databases">
        <title>Draft genome sequence of Novosphingobium fuchskuhlense DSM 25065 isolated from a surface water sample of the southwest basin of Lake Grosse Fuchskuhle.</title>
        <authorList>
            <person name="Ruckert C."/>
            <person name="Winkler A."/>
            <person name="Glaeser J."/>
            <person name="Grossart H.-P."/>
            <person name="Kalinowski J."/>
            <person name="Glaeser S."/>
        </authorList>
    </citation>
    <scope>NUCLEOTIDE SEQUENCE [LARGE SCALE GENOMIC DNA]</scope>
    <source>
        <strain evidence="1 2">FNE08-7</strain>
    </source>
</reference>
<evidence type="ECO:0008006" key="3">
    <source>
        <dbReference type="Google" id="ProtNLM"/>
    </source>
</evidence>
<name>A0A117UVV8_9SPHN</name>
<sequence>MSHSAHDLAAAFPEAAARLHALKLSDAHFRKLSDAYYELDKAIHRAETGIEPTSDQHLEDLKKQRLTVLDAVAEMVAA</sequence>
<dbReference type="Proteomes" id="UP000058012">
    <property type="component" value="Unassembled WGS sequence"/>
</dbReference>
<dbReference type="RefSeq" id="WP_067908939.1">
    <property type="nucleotide sequence ID" value="NZ_KQ954244.1"/>
</dbReference>
<dbReference type="InterPro" id="IPR007420">
    <property type="entry name" value="DUF465"/>
</dbReference>
<gene>
    <name evidence="1" type="ORF">AQZ52_09550</name>
</gene>
<dbReference type="STRING" id="1117702.AQZ52_09550"/>
<proteinExistence type="predicted"/>
<comment type="caution">
    <text evidence="1">The sequence shown here is derived from an EMBL/GenBank/DDBJ whole genome shotgun (WGS) entry which is preliminary data.</text>
</comment>
<dbReference type="EMBL" id="LLZS01000006">
    <property type="protein sequence ID" value="KUR71820.1"/>
    <property type="molecule type" value="Genomic_DNA"/>
</dbReference>
<dbReference type="Gene3D" id="6.10.280.50">
    <property type="match status" value="1"/>
</dbReference>
<dbReference type="InterPro" id="IPR038444">
    <property type="entry name" value="DUF465_sf"/>
</dbReference>
<organism evidence="1 2">
    <name type="scientific">Novosphingobium fuchskuhlense</name>
    <dbReference type="NCBI Taxonomy" id="1117702"/>
    <lineage>
        <taxon>Bacteria</taxon>
        <taxon>Pseudomonadati</taxon>
        <taxon>Pseudomonadota</taxon>
        <taxon>Alphaproteobacteria</taxon>
        <taxon>Sphingomonadales</taxon>
        <taxon>Sphingomonadaceae</taxon>
        <taxon>Novosphingobium</taxon>
    </lineage>
</organism>
<dbReference type="OrthoDB" id="1263265at2"/>
<dbReference type="Pfam" id="PF04325">
    <property type="entry name" value="DUF465"/>
    <property type="match status" value="1"/>
</dbReference>
<keyword evidence="2" id="KW-1185">Reference proteome</keyword>
<evidence type="ECO:0000313" key="2">
    <source>
        <dbReference type="Proteomes" id="UP000058012"/>
    </source>
</evidence>
<accession>A0A117UVV8</accession>
<protein>
    <recommendedName>
        <fullName evidence="3">GTP-binding protein</fullName>
    </recommendedName>
</protein>
<evidence type="ECO:0000313" key="1">
    <source>
        <dbReference type="EMBL" id="KUR71820.1"/>
    </source>
</evidence>
<dbReference type="AlphaFoldDB" id="A0A117UVV8"/>